<dbReference type="OrthoDB" id="2590988at2"/>
<dbReference type="AlphaFoldDB" id="A0A1I2U2I0"/>
<proteinExistence type="predicted"/>
<dbReference type="Proteomes" id="UP000198623">
    <property type="component" value="Unassembled WGS sequence"/>
</dbReference>
<protein>
    <submittedName>
        <fullName evidence="1">DNA phosphorothioation-dependent restriction protein DptG</fullName>
    </submittedName>
</protein>
<accession>A0A1I2U2I0</accession>
<evidence type="ECO:0000313" key="1">
    <source>
        <dbReference type="EMBL" id="SFG68781.1"/>
    </source>
</evidence>
<dbReference type="STRING" id="1045558.SAMN05216175_11136"/>
<dbReference type="InterPro" id="IPR017645">
    <property type="entry name" value="Dnd_assoc_1"/>
</dbReference>
<gene>
    <name evidence="1" type="ORF">SAMN05216175_11136</name>
</gene>
<dbReference type="RefSeq" id="WP_090728898.1">
    <property type="nucleotide sequence ID" value="NZ_FOOU01000011.1"/>
</dbReference>
<sequence length="438" mass="50614">MIINLDVLTANVESKNLSSSYMPVRTNYNECDWNAVSGLFVSSALGIEIKKYSAEQFEEDCEKAFKDKLSEESFWNVLKKTYFENQDLFKVAPHCLLLNANKEKTTAADQRVATVLDSLLGEIRIEFDVEHHLNFIEKIIISTLKAQLVKKRPEGSEPPYLPFLADCLQQDILFLAKNPKYMLEELPHFLALYTFLYTSQLALNLPEWEAGPPKPKPLYFILDTEKASSERTEIKNYGWESFTKAAHDIFPMLSMMEALQLPKTPKKPLWKIASELRESSDTQYTEHLKDYTLRFKDERGIKREIEPAENSIEWLRNLLRLACDQFDKAWAKPGSDRPDINSKIVRAIEKYIAEGFVQNRRRGGNVLVLNQDTLLLLTNISIGSSERLRLVELIEAFEQRGVFFDKQSQLRLVDFYERIGNVERMSDSGEAVYVRKTI</sequence>
<organism evidence="1 2">
    <name type="scientific">Neptunomonas qingdaonensis</name>
    <dbReference type="NCBI Taxonomy" id="1045558"/>
    <lineage>
        <taxon>Bacteria</taxon>
        <taxon>Pseudomonadati</taxon>
        <taxon>Pseudomonadota</taxon>
        <taxon>Gammaproteobacteria</taxon>
        <taxon>Oceanospirillales</taxon>
        <taxon>Oceanospirillaceae</taxon>
        <taxon>Neptunomonas</taxon>
    </lineage>
</organism>
<dbReference type="EMBL" id="FOOU01000011">
    <property type="protein sequence ID" value="SFG68781.1"/>
    <property type="molecule type" value="Genomic_DNA"/>
</dbReference>
<dbReference type="NCBIfam" id="TIGR03236">
    <property type="entry name" value="dnd_assoc_1"/>
    <property type="match status" value="1"/>
</dbReference>
<evidence type="ECO:0000313" key="2">
    <source>
        <dbReference type="Proteomes" id="UP000198623"/>
    </source>
</evidence>
<keyword evidence="2" id="KW-1185">Reference proteome</keyword>
<name>A0A1I2U2I0_9GAMM</name>
<reference evidence="2" key="1">
    <citation type="submission" date="2016-10" db="EMBL/GenBank/DDBJ databases">
        <authorList>
            <person name="Varghese N."/>
            <person name="Submissions S."/>
        </authorList>
    </citation>
    <scope>NUCLEOTIDE SEQUENCE [LARGE SCALE GENOMIC DNA]</scope>
    <source>
        <strain evidence="2">CGMCC 1.10971</strain>
    </source>
</reference>